<evidence type="ECO:0000256" key="9">
    <source>
        <dbReference type="ARBA" id="ARBA00022490"/>
    </source>
</evidence>
<accession>A0ABP1C9A4</accession>
<keyword evidence="9 18" id="KW-0963">Cytoplasm</keyword>
<evidence type="ECO:0000256" key="15">
    <source>
        <dbReference type="ARBA" id="ARBA00023141"/>
    </source>
</evidence>
<keyword evidence="10 18" id="KW-0028">Amino-acid biosynthesis</keyword>
<feature type="binding site" evidence="18">
    <location>
        <position position="140"/>
    </location>
    <ligand>
        <name>NAD(+)</name>
        <dbReference type="ChEBI" id="CHEBI:57540"/>
    </ligand>
</feature>
<keyword evidence="15 18" id="KW-0057">Aromatic amino acid biosynthesis</keyword>
<proteinExistence type="inferred from homology"/>
<dbReference type="PANTHER" id="PTHR43622:SF7">
    <property type="entry name" value="3-DEHYDROQUINATE SYNTHASE, CHLOROPLASTIC"/>
    <property type="match status" value="1"/>
</dbReference>
<evidence type="ECO:0000259" key="20">
    <source>
        <dbReference type="Pfam" id="PF24621"/>
    </source>
</evidence>
<dbReference type="InterPro" id="IPR030960">
    <property type="entry name" value="DHQS/DOIS_N"/>
</dbReference>
<feature type="binding site" evidence="18">
    <location>
        <position position="149"/>
    </location>
    <ligand>
        <name>NAD(+)</name>
        <dbReference type="ChEBI" id="CHEBI:57540"/>
    </ligand>
</feature>
<feature type="binding site" evidence="18">
    <location>
        <begin position="69"/>
        <end position="74"/>
    </location>
    <ligand>
        <name>NAD(+)</name>
        <dbReference type="ChEBI" id="CHEBI:57540"/>
    </ligand>
</feature>
<feature type="binding site" evidence="18">
    <location>
        <begin position="103"/>
        <end position="107"/>
    </location>
    <ligand>
        <name>NAD(+)</name>
        <dbReference type="ChEBI" id="CHEBI:57540"/>
    </ligand>
</feature>
<comment type="similarity">
    <text evidence="6 18">Belongs to the sugar phosphate cyclases superfamily. Dehydroquinate synthase family.</text>
</comment>
<comment type="subcellular location">
    <subcellularLocation>
        <location evidence="4 18">Cytoplasm</location>
    </subcellularLocation>
</comment>
<keyword evidence="22" id="KW-1185">Reference proteome</keyword>
<dbReference type="CDD" id="cd08195">
    <property type="entry name" value="DHQS"/>
    <property type="match status" value="1"/>
</dbReference>
<evidence type="ECO:0000256" key="1">
    <source>
        <dbReference type="ARBA" id="ARBA00001393"/>
    </source>
</evidence>
<feature type="domain" description="3-dehydroquinate synthase C-terminal" evidence="20">
    <location>
        <begin position="179"/>
        <end position="322"/>
    </location>
</feature>
<dbReference type="Proteomes" id="UP001497493">
    <property type="component" value="Chromosome"/>
</dbReference>
<keyword evidence="12 18" id="KW-0547">Nucleotide-binding</keyword>
<evidence type="ECO:0000313" key="21">
    <source>
        <dbReference type="EMBL" id="CAL1240738.1"/>
    </source>
</evidence>
<dbReference type="RefSeq" id="WP_348757313.1">
    <property type="nucleotide sequence ID" value="NZ_OZ026884.1"/>
</dbReference>
<dbReference type="InterPro" id="IPR030963">
    <property type="entry name" value="DHQ_synth_fam"/>
</dbReference>
<evidence type="ECO:0000256" key="6">
    <source>
        <dbReference type="ARBA" id="ARBA00005412"/>
    </source>
</evidence>
<keyword evidence="16 18" id="KW-0456">Lyase</keyword>
<evidence type="ECO:0000256" key="17">
    <source>
        <dbReference type="ARBA" id="ARBA00023285"/>
    </source>
</evidence>
<sequence>MRTLEVALGDRSYPIYIGAGLLRRGEWLTRHLDTGQVMIVTNATIAPLYLEALKAQLVGYQVGTVVLPDGEEYKTMDSAMLIWDALLDHRFSRQAHVVALGGGVIGDLAGFAAACYQRGVPFVQIPTTLLAQVDSSVGGKTAVNHRRGKNMIGAFHQPRCVIADTDTLATLADREFRAGLAEVVKYGLIRDAEFFAWLEQRMEALLRRDPESLAFAIERCCRNKAEVVAADERESGERAMLNLGHTFGHAIEAGLGYGTILHGEAVAIGICQAADLSRRLGWLDQHEMNRIVSLFRRAGLPVVPPPLPTERYLDCMALDKKNTEEQIRFILLERIGRARLPSAVGMDLLRATLDEFGRTPAL</sequence>
<keyword evidence="13 18" id="KW-0862">Zinc</keyword>
<comment type="pathway">
    <text evidence="5 18">Metabolic intermediate biosynthesis; chorismate biosynthesis; chorismate from D-erythrose 4-phosphate and phosphoenolpyruvate: step 2/7.</text>
</comment>
<feature type="binding site" evidence="18">
    <location>
        <position position="245"/>
    </location>
    <ligand>
        <name>Zn(2+)</name>
        <dbReference type="ChEBI" id="CHEBI:29105"/>
    </ligand>
</feature>
<dbReference type="Pfam" id="PF24621">
    <property type="entry name" value="DHQS_C"/>
    <property type="match status" value="1"/>
</dbReference>
<evidence type="ECO:0000313" key="22">
    <source>
        <dbReference type="Proteomes" id="UP001497493"/>
    </source>
</evidence>
<dbReference type="Pfam" id="PF01761">
    <property type="entry name" value="DHQ_synthase"/>
    <property type="match status" value="1"/>
</dbReference>
<evidence type="ECO:0000256" key="13">
    <source>
        <dbReference type="ARBA" id="ARBA00022833"/>
    </source>
</evidence>
<evidence type="ECO:0000256" key="18">
    <source>
        <dbReference type="HAMAP-Rule" id="MF_00110"/>
    </source>
</evidence>
<dbReference type="NCBIfam" id="TIGR01357">
    <property type="entry name" value="aroB"/>
    <property type="match status" value="1"/>
</dbReference>
<evidence type="ECO:0000256" key="2">
    <source>
        <dbReference type="ARBA" id="ARBA00001911"/>
    </source>
</evidence>
<evidence type="ECO:0000256" key="12">
    <source>
        <dbReference type="ARBA" id="ARBA00022741"/>
    </source>
</evidence>
<keyword evidence="11 18" id="KW-0479">Metal-binding</keyword>
<evidence type="ECO:0000256" key="8">
    <source>
        <dbReference type="ARBA" id="ARBA00017684"/>
    </source>
</evidence>
<dbReference type="PANTHER" id="PTHR43622">
    <property type="entry name" value="3-DEHYDROQUINATE SYNTHASE"/>
    <property type="match status" value="1"/>
</dbReference>
<feature type="domain" description="3-dehydroquinate synthase N-terminal" evidence="19">
    <location>
        <begin position="65"/>
        <end position="177"/>
    </location>
</feature>
<evidence type="ECO:0000256" key="4">
    <source>
        <dbReference type="ARBA" id="ARBA00004496"/>
    </source>
</evidence>
<feature type="binding site" evidence="18">
    <location>
        <begin position="127"/>
        <end position="128"/>
    </location>
    <ligand>
        <name>NAD(+)</name>
        <dbReference type="ChEBI" id="CHEBI:57540"/>
    </ligand>
</feature>
<feature type="binding site" evidence="18">
    <location>
        <position position="182"/>
    </location>
    <ligand>
        <name>Zn(2+)</name>
        <dbReference type="ChEBI" id="CHEBI:29105"/>
    </ligand>
</feature>
<comment type="function">
    <text evidence="3 18">Catalyzes the conversion of 3-deoxy-D-arabino-heptulosonate 7-phosphate (DAHP) to dehydroquinate (DHQ).</text>
</comment>
<organism evidence="21 22">
    <name type="scientific">Candidatus Methylocalor cossyra</name>
    <dbReference type="NCBI Taxonomy" id="3108543"/>
    <lineage>
        <taxon>Bacteria</taxon>
        <taxon>Pseudomonadati</taxon>
        <taxon>Pseudomonadota</taxon>
        <taxon>Gammaproteobacteria</taxon>
        <taxon>Methylococcales</taxon>
        <taxon>Methylococcaceae</taxon>
        <taxon>Candidatus Methylocalor</taxon>
    </lineage>
</organism>
<evidence type="ECO:0000256" key="7">
    <source>
        <dbReference type="ARBA" id="ARBA00013031"/>
    </source>
</evidence>
<evidence type="ECO:0000256" key="3">
    <source>
        <dbReference type="ARBA" id="ARBA00003485"/>
    </source>
</evidence>
<dbReference type="Gene3D" id="3.40.50.1970">
    <property type="match status" value="1"/>
</dbReference>
<feature type="binding site" evidence="18">
    <location>
        <begin position="167"/>
        <end position="170"/>
    </location>
    <ligand>
        <name>NAD(+)</name>
        <dbReference type="ChEBI" id="CHEBI:57540"/>
    </ligand>
</feature>
<gene>
    <name evidence="18 21" type="primary">aroB</name>
    <name evidence="21" type="ORF">MECH1_V1_1962</name>
</gene>
<evidence type="ECO:0000259" key="19">
    <source>
        <dbReference type="Pfam" id="PF01761"/>
    </source>
</evidence>
<reference evidence="21 22" key="1">
    <citation type="submission" date="2024-04" db="EMBL/GenBank/DDBJ databases">
        <authorList>
            <person name="Cremers G."/>
        </authorList>
    </citation>
    <scope>NUCLEOTIDE SEQUENCE [LARGE SCALE GENOMIC DNA]</scope>
    <source>
        <strain evidence="21">MeCH1-AG</strain>
    </source>
</reference>
<name>A0ABP1C9A4_9GAMM</name>
<dbReference type="PIRSF" id="PIRSF001455">
    <property type="entry name" value="DHQ_synth"/>
    <property type="match status" value="1"/>
</dbReference>
<evidence type="ECO:0000256" key="14">
    <source>
        <dbReference type="ARBA" id="ARBA00023027"/>
    </source>
</evidence>
<comment type="catalytic activity">
    <reaction evidence="1 18">
        <text>7-phospho-2-dehydro-3-deoxy-D-arabino-heptonate = 3-dehydroquinate + phosphate</text>
        <dbReference type="Rhea" id="RHEA:21968"/>
        <dbReference type="ChEBI" id="CHEBI:32364"/>
        <dbReference type="ChEBI" id="CHEBI:43474"/>
        <dbReference type="ChEBI" id="CHEBI:58394"/>
        <dbReference type="EC" id="4.2.3.4"/>
    </reaction>
</comment>
<dbReference type="Gene3D" id="1.20.1090.10">
    <property type="entry name" value="Dehydroquinate synthase-like - alpha domain"/>
    <property type="match status" value="1"/>
</dbReference>
<dbReference type="InterPro" id="IPR056179">
    <property type="entry name" value="DHQS_C"/>
</dbReference>
<evidence type="ECO:0000256" key="11">
    <source>
        <dbReference type="ARBA" id="ARBA00022723"/>
    </source>
</evidence>
<dbReference type="InterPro" id="IPR016037">
    <property type="entry name" value="DHQ_synth_AroB"/>
</dbReference>
<comment type="cofactor">
    <cofactor evidence="2 18">
        <name>NAD(+)</name>
        <dbReference type="ChEBI" id="CHEBI:57540"/>
    </cofactor>
</comment>
<comment type="cofactor">
    <cofactor evidence="18">
        <name>Co(2+)</name>
        <dbReference type="ChEBI" id="CHEBI:48828"/>
    </cofactor>
    <cofactor evidence="18">
        <name>Zn(2+)</name>
        <dbReference type="ChEBI" id="CHEBI:29105"/>
    </cofactor>
    <text evidence="18">Binds 1 divalent metal cation per subunit. Can use either Co(2+) or Zn(2+).</text>
</comment>
<evidence type="ECO:0000256" key="5">
    <source>
        <dbReference type="ARBA" id="ARBA00004661"/>
    </source>
</evidence>
<dbReference type="SUPFAM" id="SSF56796">
    <property type="entry name" value="Dehydroquinate synthase-like"/>
    <property type="match status" value="1"/>
</dbReference>
<dbReference type="GO" id="GO:0003856">
    <property type="term" value="F:3-dehydroquinate synthase activity"/>
    <property type="evidence" value="ECO:0007669"/>
    <property type="project" value="UniProtKB-EC"/>
</dbReference>
<dbReference type="InterPro" id="IPR050071">
    <property type="entry name" value="Dehydroquinate_synthase"/>
</dbReference>
<dbReference type="HAMAP" id="MF_00110">
    <property type="entry name" value="DHQ_synthase"/>
    <property type="match status" value="1"/>
</dbReference>
<keyword evidence="14 18" id="KW-0520">NAD</keyword>
<feature type="binding site" evidence="18">
    <location>
        <position position="262"/>
    </location>
    <ligand>
        <name>Zn(2+)</name>
        <dbReference type="ChEBI" id="CHEBI:29105"/>
    </ligand>
</feature>
<dbReference type="EMBL" id="OZ026884">
    <property type="protein sequence ID" value="CAL1240738.1"/>
    <property type="molecule type" value="Genomic_DNA"/>
</dbReference>
<keyword evidence="17 18" id="KW-0170">Cobalt</keyword>
<protein>
    <recommendedName>
        <fullName evidence="8 18">3-dehydroquinate synthase</fullName>
        <shortName evidence="18">DHQS</shortName>
        <ecNumber evidence="7 18">4.2.3.4</ecNumber>
    </recommendedName>
</protein>
<dbReference type="EC" id="4.2.3.4" evidence="7 18"/>
<evidence type="ECO:0000256" key="16">
    <source>
        <dbReference type="ARBA" id="ARBA00023239"/>
    </source>
</evidence>
<evidence type="ECO:0000256" key="10">
    <source>
        <dbReference type="ARBA" id="ARBA00022605"/>
    </source>
</evidence>